<feature type="non-terminal residue" evidence="1">
    <location>
        <position position="1"/>
    </location>
</feature>
<proteinExistence type="predicted"/>
<dbReference type="AlphaFoldDB" id="A0AAV5VQJ3"/>
<accession>A0AAV5VQJ3</accession>
<sequence>CVEHIRHEVIGSLGVVDVVPRTSDRFQTLDVASVGVIDRDEDSAVVLELLRRGENVDRVQLIERLADQENRATCVVTRVGRDECRRLFYRISHLGRVSSEIRDVEVEDVVEVANVPKVANDLDAVGISDGGYVRLEHLRAVRQTEEQRLNRRCRLGDDGGRHISRGVNDEGHVEI</sequence>
<comment type="caution">
    <text evidence="1">The sequence shown here is derived from an EMBL/GenBank/DDBJ whole genome shotgun (WGS) entry which is preliminary data.</text>
</comment>
<dbReference type="Proteomes" id="UP001432322">
    <property type="component" value="Unassembled WGS sequence"/>
</dbReference>
<evidence type="ECO:0000313" key="2">
    <source>
        <dbReference type="Proteomes" id="UP001432322"/>
    </source>
</evidence>
<name>A0AAV5VQJ3_9BILA</name>
<organism evidence="1 2">
    <name type="scientific">Pristionchus fissidentatus</name>
    <dbReference type="NCBI Taxonomy" id="1538716"/>
    <lineage>
        <taxon>Eukaryota</taxon>
        <taxon>Metazoa</taxon>
        <taxon>Ecdysozoa</taxon>
        <taxon>Nematoda</taxon>
        <taxon>Chromadorea</taxon>
        <taxon>Rhabditida</taxon>
        <taxon>Rhabditina</taxon>
        <taxon>Diplogasteromorpha</taxon>
        <taxon>Diplogasteroidea</taxon>
        <taxon>Neodiplogasteridae</taxon>
        <taxon>Pristionchus</taxon>
    </lineage>
</organism>
<protein>
    <submittedName>
        <fullName evidence="1">Uncharacterized protein</fullName>
    </submittedName>
</protein>
<dbReference type="EMBL" id="BTSY01000004">
    <property type="protein sequence ID" value="GMT21753.1"/>
    <property type="molecule type" value="Genomic_DNA"/>
</dbReference>
<feature type="non-terminal residue" evidence="1">
    <location>
        <position position="175"/>
    </location>
</feature>
<gene>
    <name evidence="1" type="ORF">PFISCL1PPCAC_13050</name>
</gene>
<keyword evidence="2" id="KW-1185">Reference proteome</keyword>
<reference evidence="1" key="1">
    <citation type="submission" date="2023-10" db="EMBL/GenBank/DDBJ databases">
        <title>Genome assembly of Pristionchus species.</title>
        <authorList>
            <person name="Yoshida K."/>
            <person name="Sommer R.J."/>
        </authorList>
    </citation>
    <scope>NUCLEOTIDE SEQUENCE</scope>
    <source>
        <strain evidence="1">RS5133</strain>
    </source>
</reference>
<evidence type="ECO:0000313" key="1">
    <source>
        <dbReference type="EMBL" id="GMT21753.1"/>
    </source>
</evidence>